<dbReference type="EMBL" id="FOUJ01000001">
    <property type="protein sequence ID" value="SFM31853.1"/>
    <property type="molecule type" value="Genomic_DNA"/>
</dbReference>
<feature type="binding site" evidence="12">
    <location>
        <position position="175"/>
    </location>
    <ligand>
        <name>Mg(2+)</name>
        <dbReference type="ChEBI" id="CHEBI:18420"/>
        <label>2</label>
    </ligand>
</feature>
<keyword evidence="2 12" id="KW-0540">Nuclease</keyword>
<evidence type="ECO:0000256" key="4">
    <source>
        <dbReference type="ARBA" id="ARBA00022759"/>
    </source>
</evidence>
<feature type="domain" description="XPG N-terminal" evidence="14">
    <location>
        <begin position="1"/>
        <end position="101"/>
    </location>
</feature>
<dbReference type="STRING" id="487685.SAMN04488696_0930"/>
<keyword evidence="9 12" id="KW-0234">DNA repair</keyword>
<comment type="subunit">
    <text evidence="11 12">Interacts with PCNA. PCNA stimulates the nuclease activity without altering cleavage specificity.</text>
</comment>
<dbReference type="InterPro" id="IPR019973">
    <property type="entry name" value="Flap_endonuc_arc"/>
</dbReference>
<dbReference type="Gene3D" id="3.40.50.1010">
    <property type="entry name" value="5'-nuclease"/>
    <property type="match status" value="1"/>
</dbReference>
<dbReference type="InterPro" id="IPR006084">
    <property type="entry name" value="XPG/Rad2"/>
</dbReference>
<dbReference type="HAMAP" id="MF_00614">
    <property type="entry name" value="Fen"/>
    <property type="match status" value="1"/>
</dbReference>
<evidence type="ECO:0000259" key="14">
    <source>
        <dbReference type="SMART" id="SM00485"/>
    </source>
</evidence>
<evidence type="ECO:0000313" key="16">
    <source>
        <dbReference type="Proteomes" id="UP000198535"/>
    </source>
</evidence>
<dbReference type="PANTHER" id="PTHR11081:SF9">
    <property type="entry name" value="FLAP ENDONUCLEASE 1"/>
    <property type="match status" value="1"/>
</dbReference>
<dbReference type="RefSeq" id="WP_091933718.1">
    <property type="nucleotide sequence ID" value="NZ_FOUJ01000001.1"/>
</dbReference>
<organism evidence="15 16">
    <name type="scientific">Methanolobus profundi</name>
    <dbReference type="NCBI Taxonomy" id="487685"/>
    <lineage>
        <taxon>Archaea</taxon>
        <taxon>Methanobacteriati</taxon>
        <taxon>Methanobacteriota</taxon>
        <taxon>Stenosarchaea group</taxon>
        <taxon>Methanomicrobia</taxon>
        <taxon>Methanosarcinales</taxon>
        <taxon>Methanosarcinaceae</taxon>
        <taxon>Methanolobus</taxon>
    </lineage>
</organism>
<proteinExistence type="inferred from homology"/>
<dbReference type="GO" id="GO:0000287">
    <property type="term" value="F:magnesium ion binding"/>
    <property type="evidence" value="ECO:0007669"/>
    <property type="project" value="UniProtKB-UniRule"/>
</dbReference>
<evidence type="ECO:0000256" key="11">
    <source>
        <dbReference type="ARBA" id="ARBA00065981"/>
    </source>
</evidence>
<evidence type="ECO:0000256" key="5">
    <source>
        <dbReference type="ARBA" id="ARBA00022763"/>
    </source>
</evidence>
<dbReference type="GO" id="GO:0006281">
    <property type="term" value="P:DNA repair"/>
    <property type="evidence" value="ECO:0007669"/>
    <property type="project" value="UniProtKB-UniRule"/>
</dbReference>
<dbReference type="SUPFAM" id="SSF47807">
    <property type="entry name" value="5' to 3' exonuclease, C-terminal subdomain"/>
    <property type="match status" value="1"/>
</dbReference>
<dbReference type="EC" id="3.1.-.-" evidence="12"/>
<dbReference type="SMART" id="SM00279">
    <property type="entry name" value="HhH2"/>
    <property type="match status" value="1"/>
</dbReference>
<feature type="region of interest" description="N-domain" evidence="12">
    <location>
        <begin position="1"/>
        <end position="98"/>
    </location>
</feature>
<evidence type="ECO:0000256" key="10">
    <source>
        <dbReference type="ARBA" id="ARBA00024702"/>
    </source>
</evidence>
<protein>
    <recommendedName>
        <fullName evidence="12">Flap endonuclease 1</fullName>
        <shortName evidence="12">FEN-1</shortName>
        <ecNumber evidence="12">3.1.-.-</ecNumber>
    </recommendedName>
    <alternativeName>
        <fullName evidence="12">Flap structure-specific endonuclease 1</fullName>
    </alternativeName>
</protein>
<gene>
    <name evidence="12" type="primary">fen</name>
    <name evidence="15" type="ORF">SAMN04488696_0930</name>
</gene>
<dbReference type="Pfam" id="PF00867">
    <property type="entry name" value="XPG_I"/>
    <property type="match status" value="1"/>
</dbReference>
<evidence type="ECO:0000256" key="8">
    <source>
        <dbReference type="ARBA" id="ARBA00022842"/>
    </source>
</evidence>
<evidence type="ECO:0000256" key="9">
    <source>
        <dbReference type="ARBA" id="ARBA00023204"/>
    </source>
</evidence>
<comment type="cofactor">
    <cofactor evidence="12">
        <name>Mg(2+)</name>
        <dbReference type="ChEBI" id="CHEBI:18420"/>
    </cofactor>
    <text evidence="12">Binds 2 magnesium ions per subunit. They probably participate in the reaction catalyzed by the enzyme. May bind an additional third magnesium ion after substrate binding.</text>
</comment>
<dbReference type="GO" id="GO:0043137">
    <property type="term" value="P:DNA replication, removal of RNA primer"/>
    <property type="evidence" value="ECO:0007669"/>
    <property type="project" value="UniProtKB-UniRule"/>
</dbReference>
<name>A0A1I4PWN7_9EURY</name>
<dbReference type="InterPro" id="IPR036279">
    <property type="entry name" value="5-3_exonuclease_C_sf"/>
</dbReference>
<dbReference type="InterPro" id="IPR023426">
    <property type="entry name" value="Flap_endonuc"/>
</dbReference>
<dbReference type="FunFam" id="3.40.50.1010:FF:000016">
    <property type="entry name" value="Flap endonuclease 1"/>
    <property type="match status" value="1"/>
</dbReference>
<evidence type="ECO:0000259" key="13">
    <source>
        <dbReference type="SMART" id="SM00484"/>
    </source>
</evidence>
<dbReference type="SMART" id="SM00485">
    <property type="entry name" value="XPGN"/>
    <property type="match status" value="1"/>
</dbReference>
<dbReference type="SMART" id="SM00484">
    <property type="entry name" value="XPGI"/>
    <property type="match status" value="1"/>
</dbReference>
<keyword evidence="5 12" id="KW-0227">DNA damage</keyword>
<dbReference type="PRINTS" id="PR00853">
    <property type="entry name" value="XPGRADSUPER"/>
</dbReference>
<dbReference type="GO" id="GO:0017108">
    <property type="term" value="F:5'-flap endonuclease activity"/>
    <property type="evidence" value="ECO:0007669"/>
    <property type="project" value="UniProtKB-UniRule"/>
</dbReference>
<keyword evidence="3 12" id="KW-0479">Metal-binding</keyword>
<dbReference type="InterPro" id="IPR029060">
    <property type="entry name" value="PIN-like_dom_sf"/>
</dbReference>
<dbReference type="CDD" id="cd09867">
    <property type="entry name" value="PIN_FEN1"/>
    <property type="match status" value="1"/>
</dbReference>
<comment type="function">
    <text evidence="12">Structure-specific nuclease with 5'-flap endonuclease and 5'-3' exonuclease activities involved in DNA replication and repair. During DNA replication, cleaves the 5'-overhanging flap structure that is generated by displacement synthesis when DNA polymerase encounters the 5'-end of a downstream Okazaki fragment. Binds the unpaired 3'-DNA end and kinks the DNA to facilitate 5' cleavage specificity. Cleaves one nucleotide into the double-stranded DNA from the junction in flap DNA, leaving a nick for ligation. Also involved in the base excision repair (BER) pathway. Acts as a genome stabilization factor that prevents flaps from equilibrating into structurs that lead to duplications and deletions. Also possesses 5'-3' exonuclease activity on nicked or gapped double-stranded DNA.</text>
</comment>
<feature type="binding site" evidence="12">
    <location>
        <position position="173"/>
    </location>
    <ligand>
        <name>Mg(2+)</name>
        <dbReference type="ChEBI" id="CHEBI:18420"/>
        <label>2</label>
    </ligand>
</feature>
<evidence type="ECO:0000256" key="7">
    <source>
        <dbReference type="ARBA" id="ARBA00022839"/>
    </source>
</evidence>
<feature type="binding site" evidence="12">
    <location>
        <position position="154"/>
    </location>
    <ligand>
        <name>Mg(2+)</name>
        <dbReference type="ChEBI" id="CHEBI:18420"/>
        <label>1</label>
    </ligand>
</feature>
<dbReference type="CDD" id="cd09903">
    <property type="entry name" value="H3TH_FEN1-Arc"/>
    <property type="match status" value="1"/>
</dbReference>
<comment type="function">
    <text evidence="10">Structure-specific nuclease with 5'-flap endonuclease and 5'-3' exonuclease activities involved in DNA replication and repair. During DNA replication, cleaves the 5'-overhanging flap structure that is generated by displacement synthesis when DNA polymerase encounters the 5'-end of a downstream Okazaki fragment. Binds the unpaired 3'-DNA end and kinks the DNA to facilitate 5' cleavage specificity. Cleaves one nucleotide into the double-stranded DNA from the junction in flap DNA, leaving a nick for ligation. Also involved in the base excision repair (BER) pathway. Acts as a genome stabilization factor that prevents flaps from equilibrating into structures that lead to duplications and deletions. Also possesses 5'-3' exonuclease activity on nicked or gapped double-stranded DNA.</text>
</comment>
<feature type="domain" description="XPG-I" evidence="13">
    <location>
        <begin position="140"/>
        <end position="221"/>
    </location>
</feature>
<keyword evidence="4 12" id="KW-0255">Endonuclease</keyword>
<reference evidence="16" key="1">
    <citation type="submission" date="2016-10" db="EMBL/GenBank/DDBJ databases">
        <authorList>
            <person name="Varghese N."/>
            <person name="Submissions S."/>
        </authorList>
    </citation>
    <scope>NUCLEOTIDE SEQUENCE [LARGE SCALE GENOMIC DNA]</scope>
    <source>
        <strain evidence="16">Mob M</strain>
    </source>
</reference>
<feature type="binding site" evidence="12">
    <location>
        <position position="27"/>
    </location>
    <ligand>
        <name>Mg(2+)</name>
        <dbReference type="ChEBI" id="CHEBI:18420"/>
        <label>1</label>
    </ligand>
</feature>
<dbReference type="InterPro" id="IPR006085">
    <property type="entry name" value="XPG_DNA_repair_N"/>
</dbReference>
<feature type="binding site" evidence="12">
    <location>
        <position position="152"/>
    </location>
    <ligand>
        <name>Mg(2+)</name>
        <dbReference type="ChEBI" id="CHEBI:18420"/>
        <label>1</label>
    </ligand>
</feature>
<evidence type="ECO:0000256" key="12">
    <source>
        <dbReference type="HAMAP-Rule" id="MF_00614"/>
    </source>
</evidence>
<dbReference type="AlphaFoldDB" id="A0A1I4PWN7"/>
<keyword evidence="8 12" id="KW-0460">Magnesium</keyword>
<evidence type="ECO:0000256" key="2">
    <source>
        <dbReference type="ARBA" id="ARBA00022722"/>
    </source>
</evidence>
<dbReference type="PROSITE" id="PS00841">
    <property type="entry name" value="XPG_1"/>
    <property type="match status" value="1"/>
</dbReference>
<comment type="caution">
    <text evidence="12">Lacks conserved residue(s) required for the propagation of feature annotation.</text>
</comment>
<sequence length="343" mass="38387">MGTQIGTLLTKNPISYEELSGKVIAIDAYNTIYQFLSAIRQRDGSLLTDPSGNPVSHLTGLFSRTSKLRESNIKPVFIFDGKPPEMKKETLEKRKECKENAVLNYEIAKDEGNLEDMKKYAQGTSRITPDILDTSKRLLELMGIPWIQAESEAEAQAAFMVSRGDADLVGSQDYDVFLFGAEDVVRNLGSTGKRKVPGQNKYVAKTPEHISLSSSLEELDLSREQLIDLAICIGTDFNEGMHRVGAKTALKLIRKHGNINTVISEESKDIRACASVEEIRDFFMDPPVTTDYASKLKWSKPRSDRLFDFLVTERGFSEKQVLKNTQTLEERAASECQSCLGDW</sequence>
<dbReference type="OrthoDB" id="9593at2157"/>
<dbReference type="GO" id="GO:0008409">
    <property type="term" value="F:5'-3' exonuclease activity"/>
    <property type="evidence" value="ECO:0007669"/>
    <property type="project" value="UniProtKB-UniRule"/>
</dbReference>
<dbReference type="InterPro" id="IPR008918">
    <property type="entry name" value="HhH2"/>
</dbReference>
<dbReference type="Gene3D" id="1.10.150.20">
    <property type="entry name" value="5' to 3' exonuclease, C-terminal subdomain"/>
    <property type="match status" value="1"/>
</dbReference>
<keyword evidence="7 12" id="KW-0269">Exonuclease</keyword>
<evidence type="ECO:0000256" key="3">
    <source>
        <dbReference type="ARBA" id="ARBA00022723"/>
    </source>
</evidence>
<dbReference type="GO" id="GO:0003677">
    <property type="term" value="F:DNA binding"/>
    <property type="evidence" value="ECO:0007669"/>
    <property type="project" value="UniProtKB-UniRule"/>
</dbReference>
<dbReference type="PANTHER" id="PTHR11081">
    <property type="entry name" value="FLAP ENDONUCLEASE FAMILY MEMBER"/>
    <property type="match status" value="1"/>
</dbReference>
<dbReference type="NCBIfam" id="TIGR03674">
    <property type="entry name" value="fen_arch"/>
    <property type="match status" value="1"/>
</dbReference>
<evidence type="ECO:0000256" key="6">
    <source>
        <dbReference type="ARBA" id="ARBA00022801"/>
    </source>
</evidence>
<feature type="binding site" evidence="12">
    <location>
        <position position="236"/>
    </location>
    <ligand>
        <name>Mg(2+)</name>
        <dbReference type="ChEBI" id="CHEBI:18420"/>
        <label>2</label>
    </ligand>
</feature>
<dbReference type="InterPro" id="IPR006086">
    <property type="entry name" value="XPG-I_dom"/>
</dbReference>
<keyword evidence="6 12" id="KW-0378">Hydrolase</keyword>
<evidence type="ECO:0000256" key="1">
    <source>
        <dbReference type="ARBA" id="ARBA00022705"/>
    </source>
</evidence>
<keyword evidence="16" id="KW-1185">Reference proteome</keyword>
<dbReference type="InterPro" id="IPR019974">
    <property type="entry name" value="XPG_CS"/>
</dbReference>
<comment type="similarity">
    <text evidence="12">Belongs to the XPG/RAD2 endonuclease family. FEN1 subfamily.</text>
</comment>
<keyword evidence="1 12" id="KW-0235">DNA replication</keyword>
<evidence type="ECO:0000313" key="15">
    <source>
        <dbReference type="EMBL" id="SFM31853.1"/>
    </source>
</evidence>
<accession>A0A1I4PWN7</accession>
<dbReference type="Pfam" id="PF00752">
    <property type="entry name" value="XPG_N"/>
    <property type="match status" value="1"/>
</dbReference>
<dbReference type="Proteomes" id="UP000198535">
    <property type="component" value="Unassembled WGS sequence"/>
</dbReference>
<dbReference type="SUPFAM" id="SSF88723">
    <property type="entry name" value="PIN domain-like"/>
    <property type="match status" value="1"/>
</dbReference>
<feature type="binding site" evidence="12">
    <location>
        <position position="80"/>
    </location>
    <ligand>
        <name>Mg(2+)</name>
        <dbReference type="ChEBI" id="CHEBI:18420"/>
        <label>1</label>
    </ligand>
</feature>